<evidence type="ECO:0000313" key="2">
    <source>
        <dbReference type="Proteomes" id="UP000243406"/>
    </source>
</evidence>
<proteinExistence type="predicted"/>
<reference evidence="2" key="1">
    <citation type="submission" date="2017-02" db="EMBL/GenBank/DDBJ databases">
        <authorList>
            <person name="Varghese N."/>
            <person name="Submissions S."/>
        </authorList>
    </citation>
    <scope>NUCLEOTIDE SEQUENCE [LARGE SCALE GENOMIC DNA]</scope>
    <source>
        <strain evidence="2">ATCC 35199</strain>
    </source>
</reference>
<dbReference type="Proteomes" id="UP000243406">
    <property type="component" value="Unassembled WGS sequence"/>
</dbReference>
<gene>
    <name evidence="1" type="ORF">SAMN02745120_0130</name>
</gene>
<organism evidence="1 2">
    <name type="scientific">Acetoanaerobium noterae</name>
    <dbReference type="NCBI Taxonomy" id="745369"/>
    <lineage>
        <taxon>Bacteria</taxon>
        <taxon>Bacillati</taxon>
        <taxon>Bacillota</taxon>
        <taxon>Clostridia</taxon>
        <taxon>Peptostreptococcales</taxon>
        <taxon>Filifactoraceae</taxon>
        <taxon>Acetoanaerobium</taxon>
    </lineage>
</organism>
<keyword evidence="2" id="KW-1185">Reference proteome</keyword>
<dbReference type="SUPFAM" id="SSF116734">
    <property type="entry name" value="DNA methylase specificity domain"/>
    <property type="match status" value="1"/>
</dbReference>
<name>A0A1T5DSR3_9FIRM</name>
<dbReference type="AlphaFoldDB" id="A0A1T5DSR3"/>
<accession>A0A1T5DSR3</accession>
<evidence type="ECO:0000313" key="1">
    <source>
        <dbReference type="EMBL" id="SKB74669.1"/>
    </source>
</evidence>
<dbReference type="RefSeq" id="WP_079590831.1">
    <property type="nucleotide sequence ID" value="NZ_FUYN01000014.1"/>
</dbReference>
<dbReference type="EMBL" id="FUYN01000014">
    <property type="protein sequence ID" value="SKB74669.1"/>
    <property type="molecule type" value="Genomic_DNA"/>
</dbReference>
<protein>
    <submittedName>
        <fullName evidence="1">Uncharacterized protein</fullName>
    </submittedName>
</protein>
<sequence>MGKQIRNDEKTSFQSWYENYVLKNELLEKNNTEDYKKGSQSSWKKIHEIAIGVPPEILQEKFETIFKTIDSLILRIDKDSNYTHEEKGILLEGLVLSMLHNHEFANQIIIHQRTQIGIDRKNAQKKNSLYSLYKDDK</sequence>